<dbReference type="AlphaFoldDB" id="A0A7J6CBX4"/>
<evidence type="ECO:0000313" key="2">
    <source>
        <dbReference type="EMBL" id="KAF4104807.1"/>
    </source>
</evidence>
<feature type="compositionally biased region" description="Basic and acidic residues" evidence="1">
    <location>
        <begin position="553"/>
        <end position="572"/>
    </location>
</feature>
<feature type="compositionally biased region" description="Polar residues" evidence="1">
    <location>
        <begin position="377"/>
        <end position="398"/>
    </location>
</feature>
<sequence>MTSFTKSEEERRDNYQKKVYEKLQHNQQRRMQLQNDLQSQQRNHRLSRAAWLQGRWLEISEQEHRAHIKNQKLLQDFQTAQDTLNDMVARTEAMNSIRVQYEQYLEENFPRWQQRLKDIRVSEKSKVQQHLKSYIQQMEEEEGIKSEHRSDFRAHFLSSNSPDPSQPSHTMLNTHETAKDIKQNAERCNRHPYIPPTWLTGSQPSISGLPQNNIPKDYKNLQNTQALNHPLPHYYSLPGDLVHQSHSPVQQQPPSMDHLWAGIRQGFMPKVHFTPPAASWPRLPVLTSLCPMAWGMMDVPDPKEERIQCSETDKKKVTKAKPKHRRNGKESDRSSELDCRPVRLSINHEESSEGTAVSSTVTVSGMQKRRKKKTDGTKSNSTENRNESQGSSTMSQDASDSHSDTKICKIHQNPSKKCNSKESVITEKNVDAVIQDEPEESKSREISRSSVNSEKKDGSEGLNIREEEDSVEGDDSHDIIVAEEKISHREAEEEDEEAQGGDEEGNEKRDGTEPSDREELEREEVVPEDIPDSGDGGETMEEEERDNSFQNKIETRKTEGHVEDEGEIHNSLEESEEEEVYNQEIEEDEEEDDEVVVEKAYPWSRDPFDDHTKCPEDDEDDIEGLLNPVNSQTQQEDELKETDQSNDQPSDSEEENLPQKSDPAATNETVESDEFDHFYD</sequence>
<name>A0A7J6CBX4_9TELE</name>
<dbReference type="OrthoDB" id="8952129at2759"/>
<feature type="region of interest" description="Disordered" evidence="1">
    <location>
        <begin position="305"/>
        <end position="680"/>
    </location>
</feature>
<organism evidence="2 3">
    <name type="scientific">Onychostoma macrolepis</name>
    <dbReference type="NCBI Taxonomy" id="369639"/>
    <lineage>
        <taxon>Eukaryota</taxon>
        <taxon>Metazoa</taxon>
        <taxon>Chordata</taxon>
        <taxon>Craniata</taxon>
        <taxon>Vertebrata</taxon>
        <taxon>Euteleostomi</taxon>
        <taxon>Actinopterygii</taxon>
        <taxon>Neopterygii</taxon>
        <taxon>Teleostei</taxon>
        <taxon>Ostariophysi</taxon>
        <taxon>Cypriniformes</taxon>
        <taxon>Cyprinidae</taxon>
        <taxon>Acrossocheilinae</taxon>
        <taxon>Onychostoma</taxon>
    </lineage>
</organism>
<feature type="compositionally biased region" description="Basic and acidic residues" evidence="1">
    <location>
        <begin position="606"/>
        <end position="615"/>
    </location>
</feature>
<feature type="compositionally biased region" description="Basic and acidic residues" evidence="1">
    <location>
        <begin position="328"/>
        <end position="351"/>
    </location>
</feature>
<feature type="compositionally biased region" description="Acidic residues" evidence="1">
    <location>
        <begin position="573"/>
        <end position="595"/>
    </location>
</feature>
<gene>
    <name evidence="2" type="ORF">G5714_014138</name>
</gene>
<evidence type="ECO:0000313" key="3">
    <source>
        <dbReference type="Proteomes" id="UP000579812"/>
    </source>
</evidence>
<evidence type="ECO:0008006" key="4">
    <source>
        <dbReference type="Google" id="ProtNLM"/>
    </source>
</evidence>
<feature type="compositionally biased region" description="Basic and acidic residues" evidence="1">
    <location>
        <begin position="506"/>
        <end position="525"/>
    </location>
</feature>
<evidence type="ECO:0000256" key="1">
    <source>
        <dbReference type="SAM" id="MobiDB-lite"/>
    </source>
</evidence>
<dbReference type="Proteomes" id="UP000579812">
    <property type="component" value="Unassembled WGS sequence"/>
</dbReference>
<dbReference type="EMBL" id="JAAMOB010000014">
    <property type="protein sequence ID" value="KAF4104807.1"/>
    <property type="molecule type" value="Genomic_DNA"/>
</dbReference>
<proteinExistence type="predicted"/>
<keyword evidence="3" id="KW-1185">Reference proteome</keyword>
<comment type="caution">
    <text evidence="2">The sequence shown here is derived from an EMBL/GenBank/DDBJ whole genome shotgun (WGS) entry which is preliminary data.</text>
</comment>
<feature type="compositionally biased region" description="Acidic residues" evidence="1">
    <location>
        <begin position="492"/>
        <end position="505"/>
    </location>
</feature>
<feature type="compositionally biased region" description="Basic and acidic residues" evidence="1">
    <location>
        <begin position="305"/>
        <end position="315"/>
    </location>
</feature>
<feature type="compositionally biased region" description="Basic residues" evidence="1">
    <location>
        <begin position="316"/>
        <end position="327"/>
    </location>
</feature>
<feature type="compositionally biased region" description="Basic and acidic residues" evidence="1">
    <location>
        <begin position="440"/>
        <end position="465"/>
    </location>
</feature>
<feature type="compositionally biased region" description="Polar residues" evidence="1">
    <location>
        <begin position="412"/>
        <end position="423"/>
    </location>
</feature>
<feature type="compositionally biased region" description="Basic and acidic residues" evidence="1">
    <location>
        <begin position="474"/>
        <end position="491"/>
    </location>
</feature>
<feature type="compositionally biased region" description="Polar residues" evidence="1">
    <location>
        <begin position="353"/>
        <end position="365"/>
    </location>
</feature>
<accession>A0A7J6CBX4</accession>
<reference evidence="2 3" key="1">
    <citation type="submission" date="2020-04" db="EMBL/GenBank/DDBJ databases">
        <title>Chromosome-level genome assembly of a cyprinid fish Onychostoma macrolepis by integration of Nanopore Sequencing, Bionano and Hi-C technology.</title>
        <authorList>
            <person name="Wang D."/>
        </authorList>
    </citation>
    <scope>NUCLEOTIDE SEQUENCE [LARGE SCALE GENOMIC DNA]</scope>
    <source>
        <strain evidence="2">SWU-2019</strain>
        <tissue evidence="2">Muscle</tissue>
    </source>
</reference>
<protein>
    <recommendedName>
        <fullName evidence="4">Glutamic acid-rich protein-like</fullName>
    </recommendedName>
</protein>